<dbReference type="Pfam" id="PF13672">
    <property type="entry name" value="PP2C_2"/>
    <property type="match status" value="1"/>
</dbReference>
<organism evidence="2 3">
    <name type="scientific">Paracidovorax anthurii</name>
    <dbReference type="NCBI Taxonomy" id="78229"/>
    <lineage>
        <taxon>Bacteria</taxon>
        <taxon>Pseudomonadati</taxon>
        <taxon>Pseudomonadota</taxon>
        <taxon>Betaproteobacteria</taxon>
        <taxon>Burkholderiales</taxon>
        <taxon>Comamonadaceae</taxon>
        <taxon>Paracidovorax</taxon>
    </lineage>
</organism>
<reference evidence="2 3" key="1">
    <citation type="submission" date="2018-06" db="EMBL/GenBank/DDBJ databases">
        <title>Genomic Encyclopedia of Archaeal and Bacterial Type Strains, Phase II (KMG-II): from individual species to whole genera.</title>
        <authorList>
            <person name="Goeker M."/>
        </authorList>
    </citation>
    <scope>NUCLEOTIDE SEQUENCE [LARGE SCALE GENOMIC DNA]</scope>
    <source>
        <strain evidence="2 3">CFPB 3232</strain>
    </source>
</reference>
<dbReference type="InterPro" id="IPR036457">
    <property type="entry name" value="PPM-type-like_dom_sf"/>
</dbReference>
<dbReference type="InterPro" id="IPR001932">
    <property type="entry name" value="PPM-type_phosphatase-like_dom"/>
</dbReference>
<dbReference type="AlphaFoldDB" id="A0A328Z2L9"/>
<evidence type="ECO:0000313" key="2">
    <source>
        <dbReference type="EMBL" id="RAR79425.1"/>
    </source>
</evidence>
<dbReference type="SUPFAM" id="SSF81606">
    <property type="entry name" value="PP2C-like"/>
    <property type="match status" value="1"/>
</dbReference>
<protein>
    <submittedName>
        <fullName evidence="2">Serine/threonine protein phosphatase PrpC</fullName>
    </submittedName>
</protein>
<keyword evidence="3" id="KW-1185">Reference proteome</keyword>
<dbReference type="Proteomes" id="UP000248856">
    <property type="component" value="Unassembled WGS sequence"/>
</dbReference>
<dbReference type="Gene3D" id="3.60.40.10">
    <property type="entry name" value="PPM-type phosphatase domain"/>
    <property type="match status" value="1"/>
</dbReference>
<proteinExistence type="predicted"/>
<feature type="domain" description="PPM-type phosphatase" evidence="1">
    <location>
        <begin position="10"/>
        <end position="212"/>
    </location>
</feature>
<dbReference type="EMBL" id="QLTA01000026">
    <property type="protein sequence ID" value="RAR79425.1"/>
    <property type="molecule type" value="Genomic_DNA"/>
</dbReference>
<sequence length="241" mass="26299">MLSAVGTSVIGPAHAEADESSQDACGVRGWRGGWIACVADGLGSRSQSGIGARYAVRAAHQVLRREPNHQQVMRELTTRIYRAWLRAVGPDRADAAATTLLIAACTAQGQVRTWQLGDGMVLVRSQGQVRVLTPPRSGFGNETRAMGIDKAWSAWSTHEFVLSQPGDQVILMTDGVADDLDDRSLHAFPQALHRHLSGLSRRKARRWLTHELTHWGTPGHSDDKSLALIFKKGRCHGNGWA</sequence>
<dbReference type="RefSeq" id="WP_111877969.1">
    <property type="nucleotide sequence ID" value="NZ_CBCSGC010000006.1"/>
</dbReference>
<accession>A0A328Z2L9</accession>
<comment type="caution">
    <text evidence="2">The sequence shown here is derived from an EMBL/GenBank/DDBJ whole genome shotgun (WGS) entry which is preliminary data.</text>
</comment>
<evidence type="ECO:0000313" key="3">
    <source>
        <dbReference type="Proteomes" id="UP000248856"/>
    </source>
</evidence>
<gene>
    <name evidence="2" type="ORF">AX018_102634</name>
</gene>
<evidence type="ECO:0000259" key="1">
    <source>
        <dbReference type="Pfam" id="PF13672"/>
    </source>
</evidence>
<dbReference type="OrthoDB" id="9816099at2"/>
<name>A0A328Z2L9_9BURK</name>